<feature type="transmembrane region" description="Helical" evidence="2">
    <location>
        <begin position="279"/>
        <end position="301"/>
    </location>
</feature>
<dbReference type="AlphaFoldDB" id="A0A1V4SSK7"/>
<dbReference type="Pfam" id="PF19909">
    <property type="entry name" value="DUF6382"/>
    <property type="match status" value="1"/>
</dbReference>
<dbReference type="InterPro" id="IPR008984">
    <property type="entry name" value="SMAD_FHA_dom_sf"/>
</dbReference>
<dbReference type="SMART" id="SM00240">
    <property type="entry name" value="FHA"/>
    <property type="match status" value="1"/>
</dbReference>
<dbReference type="Pfam" id="PF00498">
    <property type="entry name" value="FHA"/>
    <property type="match status" value="1"/>
</dbReference>
<keyword evidence="2" id="KW-0812">Transmembrane</keyword>
<keyword evidence="2" id="KW-1133">Transmembrane helix</keyword>
<protein>
    <submittedName>
        <fullName evidence="4">FHA domain protein</fullName>
    </submittedName>
</protein>
<feature type="compositionally biased region" description="Basic and acidic residues" evidence="1">
    <location>
        <begin position="365"/>
        <end position="380"/>
    </location>
</feature>
<evidence type="ECO:0000256" key="1">
    <source>
        <dbReference type="SAM" id="MobiDB-lite"/>
    </source>
</evidence>
<dbReference type="SUPFAM" id="SSF49879">
    <property type="entry name" value="SMAD/FHA domain"/>
    <property type="match status" value="1"/>
</dbReference>
<dbReference type="STRING" id="48256.CLHUN_00970"/>
<dbReference type="InterPro" id="IPR050923">
    <property type="entry name" value="Cell_Proc_Reg/RNA_Proc"/>
</dbReference>
<dbReference type="EMBL" id="MZGX01000001">
    <property type="protein sequence ID" value="OPX46281.1"/>
    <property type="molecule type" value="Genomic_DNA"/>
</dbReference>
<keyword evidence="5" id="KW-1185">Reference proteome</keyword>
<evidence type="ECO:0000256" key="2">
    <source>
        <dbReference type="SAM" id="Phobius"/>
    </source>
</evidence>
<feature type="region of interest" description="Disordered" evidence="1">
    <location>
        <begin position="351"/>
        <end position="381"/>
    </location>
</feature>
<sequence length="504" mass="57099">MAEGFAAAFENSAAASYLVLSTKDNSNILDYQVQMLLSNRIGGLLEFNINYTGNDLNCFYNITSKCTLVNYMSRRKFKRNEFLMLLLNVTNNICHIKNYLLYESNVLLDERYIYADPEKEEFYFVYLPFSSYKNDYKAFFLKLVIELSGFYEEESDNYLQKLLEEIKSDLFSLSALRTRLETLLGYDDRAMSETVRDIKAAIKKNAKSDNSETSGEMKPQERSVQRLYTGKETRNIKIPVKSNHSRQSNQSNQSNQSKPENDKNTQQSVSGRFNGQATVFLLLQPVFITAYILSLSSGVLFTGDRGLPAAAIAFIIVACIDILIFRLIKERYKNAAGLDVSGVISHITGKMKAGSQNTGSGPGRETSRMHQQQSDKKQDIRSPAVYNGETEILIKPGIQANAYFKEEEGELVLALDKNSILIGRMENFVDAVVDSSAVGKIHAEVIREAQVYYLVDCNSRNGTYINEKRLLPNTRSPLSNNDAVRFANREFRFFYTGIPEEEGR</sequence>
<dbReference type="RefSeq" id="WP_080062603.1">
    <property type="nucleotide sequence ID" value="NZ_MZGX01000001.1"/>
</dbReference>
<dbReference type="OrthoDB" id="9783862at2"/>
<feature type="transmembrane region" description="Helical" evidence="2">
    <location>
        <begin position="307"/>
        <end position="328"/>
    </location>
</feature>
<dbReference type="InterPro" id="IPR000253">
    <property type="entry name" value="FHA_dom"/>
</dbReference>
<reference evidence="4 5" key="1">
    <citation type="submission" date="2017-03" db="EMBL/GenBank/DDBJ databases">
        <title>Genome sequence of Clostridium hungatei DSM 14427.</title>
        <authorList>
            <person name="Poehlein A."/>
            <person name="Daniel R."/>
        </authorList>
    </citation>
    <scope>NUCLEOTIDE SEQUENCE [LARGE SCALE GENOMIC DNA]</scope>
    <source>
        <strain evidence="4 5">DSM 14427</strain>
    </source>
</reference>
<comment type="caution">
    <text evidence="4">The sequence shown here is derived from an EMBL/GenBank/DDBJ whole genome shotgun (WGS) entry which is preliminary data.</text>
</comment>
<accession>A0A1V4SSK7</accession>
<dbReference type="CDD" id="cd00060">
    <property type="entry name" value="FHA"/>
    <property type="match status" value="1"/>
</dbReference>
<dbReference type="InterPro" id="IPR045962">
    <property type="entry name" value="DUF6382"/>
</dbReference>
<feature type="compositionally biased region" description="Low complexity" evidence="1">
    <location>
        <begin position="245"/>
        <end position="257"/>
    </location>
</feature>
<feature type="domain" description="FHA" evidence="3">
    <location>
        <begin position="420"/>
        <end position="470"/>
    </location>
</feature>
<keyword evidence="2" id="KW-0472">Membrane</keyword>
<evidence type="ECO:0000259" key="3">
    <source>
        <dbReference type="PROSITE" id="PS50006"/>
    </source>
</evidence>
<gene>
    <name evidence="4" type="ORF">CLHUN_00970</name>
</gene>
<evidence type="ECO:0000313" key="5">
    <source>
        <dbReference type="Proteomes" id="UP000191554"/>
    </source>
</evidence>
<feature type="region of interest" description="Disordered" evidence="1">
    <location>
        <begin position="203"/>
        <end position="226"/>
    </location>
</feature>
<name>A0A1V4SSK7_RUMHU</name>
<feature type="region of interest" description="Disordered" evidence="1">
    <location>
        <begin position="238"/>
        <end position="269"/>
    </location>
</feature>
<dbReference type="Gene3D" id="2.60.200.20">
    <property type="match status" value="1"/>
</dbReference>
<dbReference type="PROSITE" id="PS50006">
    <property type="entry name" value="FHA_DOMAIN"/>
    <property type="match status" value="1"/>
</dbReference>
<dbReference type="Proteomes" id="UP000191554">
    <property type="component" value="Unassembled WGS sequence"/>
</dbReference>
<dbReference type="PANTHER" id="PTHR23308">
    <property type="entry name" value="NUCLEAR INHIBITOR OF PROTEIN PHOSPHATASE-1"/>
    <property type="match status" value="1"/>
</dbReference>
<organism evidence="4 5">
    <name type="scientific">Ruminiclostridium hungatei</name>
    <name type="common">Clostridium hungatei</name>
    <dbReference type="NCBI Taxonomy" id="48256"/>
    <lineage>
        <taxon>Bacteria</taxon>
        <taxon>Bacillati</taxon>
        <taxon>Bacillota</taxon>
        <taxon>Clostridia</taxon>
        <taxon>Eubacteriales</taxon>
        <taxon>Oscillospiraceae</taxon>
        <taxon>Ruminiclostridium</taxon>
    </lineage>
</organism>
<evidence type="ECO:0000313" key="4">
    <source>
        <dbReference type="EMBL" id="OPX46281.1"/>
    </source>
</evidence>
<proteinExistence type="predicted"/>